<dbReference type="GO" id="GO:0006508">
    <property type="term" value="P:proteolysis"/>
    <property type="evidence" value="ECO:0007669"/>
    <property type="project" value="InterPro"/>
</dbReference>
<sequence length="306" mass="34195">MRQILCFTMFVLLTVSAAFSSSVVGETFKRADGSAITYYLKGGGGDKLLVLIQGSDCNSVYHNDTINLQFSQVMDDADILTVEKYGIDQHLVWRSEAEREDCPESYLKHDSPQQRVKDYRAVIHQLTQAKPYRHVVALGGSEGALVANLLGADSDQIDAVVALNGGGRFFIDDVLYNMQSQMPPDAYPEAEAGFRQFALSVIQNDAMNITVSGHGFPWWKTMLTLDQQSVLAKVTVPLLLIQAEQDINVDPDSFTVMVNALKDTRPNLQSRTYASLDHRFQDQAGQSHTERVVQDVRQWLMTTLRE</sequence>
<reference evidence="3 4" key="1">
    <citation type="submission" date="2014-04" db="EMBL/GenBank/DDBJ databases">
        <title>Draft genome sequence of Photobacterium halotolerans S2753: a solonamide, ngercheumicin and holomycin producer.</title>
        <authorList>
            <person name="Machado H.R."/>
            <person name="Gram L."/>
        </authorList>
    </citation>
    <scope>NUCLEOTIDE SEQUENCE [LARGE SCALE GENOMIC DNA]</scope>
    <source>
        <strain evidence="3 4">S2753</strain>
    </source>
</reference>
<feature type="domain" description="Peptidase S9 prolyl oligopeptidase catalytic" evidence="2">
    <location>
        <begin position="214"/>
        <end position="300"/>
    </location>
</feature>
<dbReference type="OrthoDB" id="8666017at2"/>
<feature type="chain" id="PRO_5001626190" description="Peptidase S9 prolyl oligopeptidase catalytic domain-containing protein" evidence="1">
    <location>
        <begin position="21"/>
        <end position="306"/>
    </location>
</feature>
<comment type="caution">
    <text evidence="3">The sequence shown here is derived from an EMBL/GenBank/DDBJ whole genome shotgun (WGS) entry which is preliminary data.</text>
</comment>
<evidence type="ECO:0000259" key="2">
    <source>
        <dbReference type="Pfam" id="PF00326"/>
    </source>
</evidence>
<name>A0A066S1K9_9GAMM</name>
<dbReference type="AlphaFoldDB" id="A0A066S1K9"/>
<dbReference type="InterPro" id="IPR001375">
    <property type="entry name" value="Peptidase_S9_cat"/>
</dbReference>
<dbReference type="PANTHER" id="PTHR43265:SF1">
    <property type="entry name" value="ESTERASE ESTD"/>
    <property type="match status" value="1"/>
</dbReference>
<dbReference type="Gene3D" id="3.40.50.1820">
    <property type="entry name" value="alpha/beta hydrolase"/>
    <property type="match status" value="1"/>
</dbReference>
<dbReference type="Pfam" id="PF00326">
    <property type="entry name" value="Peptidase_S9"/>
    <property type="match status" value="1"/>
</dbReference>
<dbReference type="InterPro" id="IPR029058">
    <property type="entry name" value="AB_hydrolase_fold"/>
</dbReference>
<dbReference type="EMBL" id="JMIB01000001">
    <property type="protein sequence ID" value="KDM93528.1"/>
    <property type="molecule type" value="Genomic_DNA"/>
</dbReference>
<organism evidence="3 4">
    <name type="scientific">Photobacterium galatheae</name>
    <dbReference type="NCBI Taxonomy" id="1654360"/>
    <lineage>
        <taxon>Bacteria</taxon>
        <taxon>Pseudomonadati</taxon>
        <taxon>Pseudomonadota</taxon>
        <taxon>Gammaproteobacteria</taxon>
        <taxon>Vibrionales</taxon>
        <taxon>Vibrionaceae</taxon>
        <taxon>Photobacterium</taxon>
    </lineage>
</organism>
<gene>
    <name evidence="3" type="ORF">EA58_00125</name>
</gene>
<keyword evidence="4" id="KW-1185">Reference proteome</keyword>
<evidence type="ECO:0000313" key="4">
    <source>
        <dbReference type="Proteomes" id="UP000027192"/>
    </source>
</evidence>
<dbReference type="GO" id="GO:0052689">
    <property type="term" value="F:carboxylic ester hydrolase activity"/>
    <property type="evidence" value="ECO:0007669"/>
    <property type="project" value="TreeGrafter"/>
</dbReference>
<keyword evidence="1" id="KW-0732">Signal</keyword>
<accession>A0A066S1K9</accession>
<evidence type="ECO:0000256" key="1">
    <source>
        <dbReference type="SAM" id="SignalP"/>
    </source>
</evidence>
<proteinExistence type="predicted"/>
<dbReference type="SUPFAM" id="SSF53474">
    <property type="entry name" value="alpha/beta-Hydrolases"/>
    <property type="match status" value="1"/>
</dbReference>
<dbReference type="STRING" id="1654360.EA58_00125"/>
<dbReference type="GO" id="GO:0008236">
    <property type="term" value="F:serine-type peptidase activity"/>
    <property type="evidence" value="ECO:0007669"/>
    <property type="project" value="InterPro"/>
</dbReference>
<dbReference type="Proteomes" id="UP000027192">
    <property type="component" value="Unassembled WGS sequence"/>
</dbReference>
<feature type="signal peptide" evidence="1">
    <location>
        <begin position="1"/>
        <end position="20"/>
    </location>
</feature>
<dbReference type="InterPro" id="IPR053145">
    <property type="entry name" value="AB_hydrolase_Est10"/>
</dbReference>
<evidence type="ECO:0000313" key="3">
    <source>
        <dbReference type="EMBL" id="KDM93528.1"/>
    </source>
</evidence>
<dbReference type="PANTHER" id="PTHR43265">
    <property type="entry name" value="ESTERASE ESTD"/>
    <property type="match status" value="1"/>
</dbReference>
<dbReference type="RefSeq" id="WP_036747484.1">
    <property type="nucleotide sequence ID" value="NZ_JAGSGC010000021.1"/>
</dbReference>
<protein>
    <recommendedName>
        <fullName evidence="2">Peptidase S9 prolyl oligopeptidase catalytic domain-containing protein</fullName>
    </recommendedName>
</protein>